<feature type="DNA-binding region" description="HMG box" evidence="4">
    <location>
        <begin position="50"/>
        <end position="118"/>
    </location>
</feature>
<dbReference type="PANTHER" id="PTHR10270">
    <property type="entry name" value="SOX TRANSCRIPTION FACTOR"/>
    <property type="match status" value="1"/>
</dbReference>
<dbReference type="GO" id="GO:0000122">
    <property type="term" value="P:negative regulation of transcription by RNA polymerase II"/>
    <property type="evidence" value="ECO:0007669"/>
    <property type="project" value="TreeGrafter"/>
</dbReference>
<reference evidence="8" key="1">
    <citation type="journal article" date="2013" name="Genome Biol.">
        <title>Draft genome of the mountain pine beetle, Dendroctonus ponderosae Hopkins, a major forest pest.</title>
        <authorList>
            <person name="Keeling C.I."/>
            <person name="Yuen M.M."/>
            <person name="Liao N.Y."/>
            <person name="Docking T.R."/>
            <person name="Chan S.K."/>
            <person name="Taylor G.A."/>
            <person name="Palmquist D.L."/>
            <person name="Jackman S.D."/>
            <person name="Nguyen A."/>
            <person name="Li M."/>
            <person name="Henderson H."/>
            <person name="Janes J.K."/>
            <person name="Zhao Y."/>
            <person name="Pandoh P."/>
            <person name="Moore R."/>
            <person name="Sperling F.A."/>
            <person name="Huber D.P."/>
            <person name="Birol I."/>
            <person name="Jones S.J."/>
            <person name="Bohlmann J."/>
        </authorList>
    </citation>
    <scope>NUCLEOTIDE SEQUENCE</scope>
</reference>
<dbReference type="Proteomes" id="UP000019118">
    <property type="component" value="Unassembled WGS sequence"/>
</dbReference>
<dbReference type="GO" id="GO:0001228">
    <property type="term" value="F:DNA-binding transcription activator activity, RNA polymerase II-specific"/>
    <property type="evidence" value="ECO:0007669"/>
    <property type="project" value="TreeGrafter"/>
</dbReference>
<protein>
    <recommendedName>
        <fullName evidence="6">HMG box domain-containing protein</fullName>
    </recommendedName>
</protein>
<feature type="domain" description="HMG box" evidence="6">
    <location>
        <begin position="50"/>
        <end position="118"/>
    </location>
</feature>
<dbReference type="Gene3D" id="1.10.30.10">
    <property type="entry name" value="High mobility group box domain"/>
    <property type="match status" value="1"/>
</dbReference>
<proteinExistence type="predicted"/>
<dbReference type="PROSITE" id="PS50118">
    <property type="entry name" value="HMG_BOX_2"/>
    <property type="match status" value="1"/>
</dbReference>
<sequence length="327" mass="37202">MVPQQMEGSRSESPNANGGLPLFGSQLVDKNSSTPYSDATQTKKNNPNHIKRPMNAFMVWSQIERRKICEVSPDMHNAEISKNLGKRWKLLNDEERQPFIEEAERLRQLHQKEYPDYKYRPRKKTAKPTPKSASKKSSKRSSKSKRHEPNNNDSLKEKIFSRRTVPESVASRLKGKLTSISSAERVEPKVELETRMEISYDTYDPIRQNLPTTLPPISFLAKVPSSPSCETPDSPESATIYEDSWVNLVKEEPDDRLTYGAQIANGLEDLDNLELLPIDDLDLARLADLDSSFDNTSNSSGSHLDFTYPTGLFPMDNNWEAETFMMC</sequence>
<evidence type="ECO:0000313" key="7">
    <source>
        <dbReference type="EnsemblMetazoa" id="XP_019758132.1"/>
    </source>
</evidence>
<evidence type="ECO:0000256" key="5">
    <source>
        <dbReference type="SAM" id="MobiDB-lite"/>
    </source>
</evidence>
<dbReference type="SMART" id="SM00398">
    <property type="entry name" value="HMG"/>
    <property type="match status" value="1"/>
</dbReference>
<name>A0AAR5PB74_DENPD</name>
<feature type="compositionally biased region" description="Polar residues" evidence="5">
    <location>
        <begin position="1"/>
        <end position="16"/>
    </location>
</feature>
<evidence type="ECO:0000256" key="1">
    <source>
        <dbReference type="ARBA" id="ARBA00004123"/>
    </source>
</evidence>
<evidence type="ECO:0000256" key="4">
    <source>
        <dbReference type="PROSITE-ProRule" id="PRU00267"/>
    </source>
</evidence>
<keyword evidence="3 4" id="KW-0539">Nucleus</keyword>
<dbReference type="InterPro" id="IPR036910">
    <property type="entry name" value="HMG_box_dom_sf"/>
</dbReference>
<feature type="compositionally biased region" description="Polar residues" evidence="5">
    <location>
        <begin position="28"/>
        <end position="48"/>
    </location>
</feature>
<dbReference type="Pfam" id="PF00505">
    <property type="entry name" value="HMG_box"/>
    <property type="match status" value="1"/>
</dbReference>
<accession>A0AAR5PB74</accession>
<feature type="compositionally biased region" description="Basic and acidic residues" evidence="5">
    <location>
        <begin position="147"/>
        <end position="160"/>
    </location>
</feature>
<dbReference type="CDD" id="cd22029">
    <property type="entry name" value="HMG-box_SoxC"/>
    <property type="match status" value="1"/>
</dbReference>
<dbReference type="InterPro" id="IPR009071">
    <property type="entry name" value="HMG_box_dom"/>
</dbReference>
<dbReference type="RefSeq" id="XP_019758132.1">
    <property type="nucleotide sequence ID" value="XM_019902573.2"/>
</dbReference>
<evidence type="ECO:0000256" key="3">
    <source>
        <dbReference type="ARBA" id="ARBA00023242"/>
    </source>
</evidence>
<dbReference type="SUPFAM" id="SSF47095">
    <property type="entry name" value="HMG-box"/>
    <property type="match status" value="1"/>
</dbReference>
<feature type="region of interest" description="Disordered" evidence="5">
    <location>
        <begin position="111"/>
        <end position="162"/>
    </location>
</feature>
<keyword evidence="2 4" id="KW-0238">DNA-binding</keyword>
<comment type="subcellular location">
    <subcellularLocation>
        <location evidence="1">Nucleus</location>
    </subcellularLocation>
</comment>
<evidence type="ECO:0000256" key="2">
    <source>
        <dbReference type="ARBA" id="ARBA00023125"/>
    </source>
</evidence>
<dbReference type="GO" id="GO:0007420">
    <property type="term" value="P:brain development"/>
    <property type="evidence" value="ECO:0007669"/>
    <property type="project" value="TreeGrafter"/>
</dbReference>
<dbReference type="AlphaFoldDB" id="A0AAR5PB74"/>
<dbReference type="GO" id="GO:0000978">
    <property type="term" value="F:RNA polymerase II cis-regulatory region sequence-specific DNA binding"/>
    <property type="evidence" value="ECO:0007669"/>
    <property type="project" value="TreeGrafter"/>
</dbReference>
<dbReference type="FunFam" id="1.10.30.10:FF:000007">
    <property type="entry name" value="Transcription factor SOX"/>
    <property type="match status" value="1"/>
</dbReference>
<dbReference type="GO" id="GO:0030182">
    <property type="term" value="P:neuron differentiation"/>
    <property type="evidence" value="ECO:0007669"/>
    <property type="project" value="TreeGrafter"/>
</dbReference>
<dbReference type="EnsemblMetazoa" id="XM_019902573.1">
    <property type="protein sequence ID" value="XP_019758132.1"/>
    <property type="gene ID" value="LOC109536384"/>
</dbReference>
<evidence type="ECO:0000259" key="6">
    <source>
        <dbReference type="PROSITE" id="PS50118"/>
    </source>
</evidence>
<organism evidence="7 8">
    <name type="scientific">Dendroctonus ponderosae</name>
    <name type="common">Mountain pine beetle</name>
    <dbReference type="NCBI Taxonomy" id="77166"/>
    <lineage>
        <taxon>Eukaryota</taxon>
        <taxon>Metazoa</taxon>
        <taxon>Ecdysozoa</taxon>
        <taxon>Arthropoda</taxon>
        <taxon>Hexapoda</taxon>
        <taxon>Insecta</taxon>
        <taxon>Pterygota</taxon>
        <taxon>Neoptera</taxon>
        <taxon>Endopterygota</taxon>
        <taxon>Coleoptera</taxon>
        <taxon>Polyphaga</taxon>
        <taxon>Cucujiformia</taxon>
        <taxon>Curculionidae</taxon>
        <taxon>Scolytinae</taxon>
        <taxon>Dendroctonus</taxon>
    </lineage>
</organism>
<keyword evidence="8" id="KW-1185">Reference proteome</keyword>
<evidence type="ECO:0000313" key="8">
    <source>
        <dbReference type="Proteomes" id="UP000019118"/>
    </source>
</evidence>
<feature type="compositionally biased region" description="Basic residues" evidence="5">
    <location>
        <begin position="133"/>
        <end position="146"/>
    </location>
</feature>
<dbReference type="InterPro" id="IPR050140">
    <property type="entry name" value="SRY-related_HMG-box_TF-like"/>
</dbReference>
<dbReference type="KEGG" id="dpa:109536384"/>
<dbReference type="PANTHER" id="PTHR10270:SF323">
    <property type="entry name" value="TRANSCRIPTION FACTOR SOX-14-RELATED"/>
    <property type="match status" value="1"/>
</dbReference>
<feature type="region of interest" description="Disordered" evidence="5">
    <location>
        <begin position="1"/>
        <end position="51"/>
    </location>
</feature>
<reference evidence="7" key="2">
    <citation type="submission" date="2024-08" db="UniProtKB">
        <authorList>
            <consortium name="EnsemblMetazoa"/>
        </authorList>
    </citation>
    <scope>IDENTIFICATION</scope>
</reference>
<dbReference type="GeneID" id="109536384"/>
<dbReference type="GO" id="GO:0005634">
    <property type="term" value="C:nucleus"/>
    <property type="evidence" value="ECO:0007669"/>
    <property type="project" value="UniProtKB-SubCell"/>
</dbReference>